<comment type="cofactor">
    <cofactor evidence="1">
        <name>[4Fe-4S] cluster</name>
        <dbReference type="ChEBI" id="CHEBI:49883"/>
    </cofactor>
</comment>
<dbReference type="InterPro" id="IPR013785">
    <property type="entry name" value="Aldolase_TIM"/>
</dbReference>
<dbReference type="GO" id="GO:0046872">
    <property type="term" value="F:metal ion binding"/>
    <property type="evidence" value="ECO:0007669"/>
    <property type="project" value="UniProtKB-KW"/>
</dbReference>
<keyword evidence="4" id="KW-0479">Metal-binding</keyword>
<dbReference type="InterPro" id="IPR007197">
    <property type="entry name" value="rSAM"/>
</dbReference>
<dbReference type="HOGENOM" id="CLU_089926_1_0_9"/>
<dbReference type="eggNOG" id="COG0602">
    <property type="taxonomic scope" value="Bacteria"/>
</dbReference>
<dbReference type="PANTHER" id="PTHR30352">
    <property type="entry name" value="PYRUVATE FORMATE-LYASE-ACTIVATING ENZYME"/>
    <property type="match status" value="1"/>
</dbReference>
<evidence type="ECO:0000256" key="3">
    <source>
        <dbReference type="ARBA" id="ARBA00022691"/>
    </source>
</evidence>
<evidence type="ECO:0000256" key="2">
    <source>
        <dbReference type="ARBA" id="ARBA00022485"/>
    </source>
</evidence>
<accession>E6U3U5</accession>
<dbReference type="AlphaFoldDB" id="E6U3U5"/>
<evidence type="ECO:0000256" key="6">
    <source>
        <dbReference type="ARBA" id="ARBA00023014"/>
    </source>
</evidence>
<dbReference type="RefSeq" id="WP_013484876.1">
    <property type="nucleotide sequence ID" value="NC_014828.1"/>
</dbReference>
<dbReference type="PANTHER" id="PTHR30352:SF2">
    <property type="entry name" value="ANAEROBIC RIBONUCLEOSIDE-TRIPHOSPHATE REDUCTASE-ACTIVATING PROTEIN"/>
    <property type="match status" value="1"/>
</dbReference>
<keyword evidence="8" id="KW-1185">Reference proteome</keyword>
<dbReference type="InterPro" id="IPR034457">
    <property type="entry name" value="Organic_radical-activating"/>
</dbReference>
<dbReference type="InterPro" id="IPR058240">
    <property type="entry name" value="rSAM_sf"/>
</dbReference>
<keyword evidence="5" id="KW-0408">Iron</keyword>
<proteinExistence type="predicted"/>
<dbReference type="SUPFAM" id="SSF102114">
    <property type="entry name" value="Radical SAM enzymes"/>
    <property type="match status" value="1"/>
</dbReference>
<dbReference type="KEGG" id="eha:Ethha_0956"/>
<dbReference type="Gene3D" id="3.20.20.70">
    <property type="entry name" value="Aldolase class I"/>
    <property type="match status" value="1"/>
</dbReference>
<sequence>MNNQSLWLACIDKESDVNGTGRRCVIWTQGCSLHCAGCFNPGLHVFHKGAAYNPKSLAQWLAGLENNGVTISGGEPLDQNAAVYQFIRTYRNFCNHTVFLFTGYSLEEIKRSPKRLRTVLATDAVLCGRYRPGPKWSNKQLLLITNRISADDLKPVNDIELSISDGVVFMTGYPNL</sequence>
<evidence type="ECO:0000313" key="8">
    <source>
        <dbReference type="Proteomes" id="UP000001551"/>
    </source>
</evidence>
<organism evidence="7 8">
    <name type="scientific">Ethanoligenens harbinense (strain DSM 18485 / JCM 12961 / CGMCC 1.5033 / YUAN-3)</name>
    <dbReference type="NCBI Taxonomy" id="663278"/>
    <lineage>
        <taxon>Bacteria</taxon>
        <taxon>Bacillati</taxon>
        <taxon>Bacillota</taxon>
        <taxon>Clostridia</taxon>
        <taxon>Eubacteriales</taxon>
        <taxon>Oscillospiraceae</taxon>
        <taxon>Ethanoligenens</taxon>
    </lineage>
</organism>
<dbReference type="CDD" id="cd01335">
    <property type="entry name" value="Radical_SAM"/>
    <property type="match status" value="1"/>
</dbReference>
<reference evidence="7 8" key="1">
    <citation type="submission" date="2010-12" db="EMBL/GenBank/DDBJ databases">
        <title>Complete sequence of Ethanoligenens harbinense YUAN-3.</title>
        <authorList>
            <person name="Lucas S."/>
            <person name="Copeland A."/>
            <person name="Lapidus A."/>
            <person name="Cheng J.-F."/>
            <person name="Bruce D."/>
            <person name="Goodwin L."/>
            <person name="Pitluck S."/>
            <person name="Chertkov O."/>
            <person name="Misra M."/>
            <person name="Detter J.C."/>
            <person name="Han C."/>
            <person name="Tapia R."/>
            <person name="Land M."/>
            <person name="Hauser L."/>
            <person name="Jeffries C."/>
            <person name="Kyrpides N."/>
            <person name="Ivanova N."/>
            <person name="Mikhailova N."/>
            <person name="Wang A."/>
            <person name="Mouttaki H."/>
            <person name="He Z."/>
            <person name="Zhou J."/>
            <person name="Hemme C.L."/>
            <person name="Woyke T."/>
        </authorList>
    </citation>
    <scope>NUCLEOTIDE SEQUENCE [LARGE SCALE GENOMIC DNA]</scope>
    <source>
        <strain evidence="8">DSM 18485 / JCM 12961 / CGMCC 1.5033 / YUAN-3</strain>
    </source>
</reference>
<dbReference type="Pfam" id="PF13353">
    <property type="entry name" value="Fer4_12"/>
    <property type="match status" value="1"/>
</dbReference>
<evidence type="ECO:0000313" key="7">
    <source>
        <dbReference type="EMBL" id="ADU26512.1"/>
    </source>
</evidence>
<dbReference type="GO" id="GO:0051539">
    <property type="term" value="F:4 iron, 4 sulfur cluster binding"/>
    <property type="evidence" value="ECO:0007669"/>
    <property type="project" value="UniProtKB-KW"/>
</dbReference>
<protein>
    <submittedName>
        <fullName evidence="7">Radical SAM domain-containing protein</fullName>
    </submittedName>
</protein>
<dbReference type="EMBL" id="CP002400">
    <property type="protein sequence ID" value="ADU26512.1"/>
    <property type="molecule type" value="Genomic_DNA"/>
</dbReference>
<dbReference type="Proteomes" id="UP000001551">
    <property type="component" value="Chromosome"/>
</dbReference>
<name>E6U3U5_ETHHY</name>
<evidence type="ECO:0000256" key="5">
    <source>
        <dbReference type="ARBA" id="ARBA00023004"/>
    </source>
</evidence>
<keyword evidence="3" id="KW-0949">S-adenosyl-L-methionine</keyword>
<gene>
    <name evidence="7" type="ordered locus">Ethha_0956</name>
</gene>
<dbReference type="SFLD" id="SFLDS00029">
    <property type="entry name" value="Radical_SAM"/>
    <property type="match status" value="1"/>
</dbReference>
<evidence type="ECO:0000256" key="1">
    <source>
        <dbReference type="ARBA" id="ARBA00001966"/>
    </source>
</evidence>
<keyword evidence="2" id="KW-0004">4Fe-4S</keyword>
<dbReference type="GO" id="GO:0004748">
    <property type="term" value="F:ribonucleoside-diphosphate reductase activity, thioredoxin disulfide as acceptor"/>
    <property type="evidence" value="ECO:0007669"/>
    <property type="project" value="TreeGrafter"/>
</dbReference>
<dbReference type="STRING" id="663278.Ethha_0956"/>
<keyword evidence="6" id="KW-0411">Iron-sulfur</keyword>
<evidence type="ECO:0000256" key="4">
    <source>
        <dbReference type="ARBA" id="ARBA00022723"/>
    </source>
</evidence>